<accession>A0AAE0XRK2</accession>
<dbReference type="EMBL" id="JAWDGP010007770">
    <property type="protein sequence ID" value="KAK3705541.1"/>
    <property type="molecule type" value="Genomic_DNA"/>
</dbReference>
<dbReference type="AlphaFoldDB" id="A0AAE0XRK2"/>
<feature type="compositionally biased region" description="Basic residues" evidence="1">
    <location>
        <begin position="11"/>
        <end position="20"/>
    </location>
</feature>
<feature type="region of interest" description="Disordered" evidence="1">
    <location>
        <begin position="1"/>
        <end position="34"/>
    </location>
</feature>
<name>A0AAE0XRK2_9GAST</name>
<evidence type="ECO:0000256" key="1">
    <source>
        <dbReference type="SAM" id="MobiDB-lite"/>
    </source>
</evidence>
<reference evidence="2" key="1">
    <citation type="journal article" date="2023" name="G3 (Bethesda)">
        <title>A reference genome for the long-term kleptoplast-retaining sea slug Elysia crispata morphotype clarki.</title>
        <authorList>
            <person name="Eastman K.E."/>
            <person name="Pendleton A.L."/>
            <person name="Shaikh M.A."/>
            <person name="Suttiyut T."/>
            <person name="Ogas R."/>
            <person name="Tomko P."/>
            <person name="Gavelis G."/>
            <person name="Widhalm J.R."/>
            <person name="Wisecaver J.H."/>
        </authorList>
    </citation>
    <scope>NUCLEOTIDE SEQUENCE</scope>
    <source>
        <strain evidence="2">ECLA1</strain>
    </source>
</reference>
<organism evidence="2 3">
    <name type="scientific">Elysia crispata</name>
    <name type="common">lettuce slug</name>
    <dbReference type="NCBI Taxonomy" id="231223"/>
    <lineage>
        <taxon>Eukaryota</taxon>
        <taxon>Metazoa</taxon>
        <taxon>Spiralia</taxon>
        <taxon>Lophotrochozoa</taxon>
        <taxon>Mollusca</taxon>
        <taxon>Gastropoda</taxon>
        <taxon>Heterobranchia</taxon>
        <taxon>Euthyneura</taxon>
        <taxon>Panpulmonata</taxon>
        <taxon>Sacoglossa</taxon>
        <taxon>Placobranchoidea</taxon>
        <taxon>Plakobranchidae</taxon>
        <taxon>Elysia</taxon>
    </lineage>
</organism>
<gene>
    <name evidence="2" type="ORF">RRG08_041415</name>
</gene>
<evidence type="ECO:0000313" key="2">
    <source>
        <dbReference type="EMBL" id="KAK3705541.1"/>
    </source>
</evidence>
<keyword evidence="3" id="KW-1185">Reference proteome</keyword>
<sequence>MTNKYSPAFKGRYRPKHSGRKSNPGLMERGWNRSKGMDPHAKFLCRSQRMVMMALEKSKTHKAFAYKASGIGTFFP</sequence>
<dbReference type="Proteomes" id="UP001283361">
    <property type="component" value="Unassembled WGS sequence"/>
</dbReference>
<comment type="caution">
    <text evidence="2">The sequence shown here is derived from an EMBL/GenBank/DDBJ whole genome shotgun (WGS) entry which is preliminary data.</text>
</comment>
<protein>
    <submittedName>
        <fullName evidence="2">Uncharacterized protein</fullName>
    </submittedName>
</protein>
<proteinExistence type="predicted"/>
<evidence type="ECO:0000313" key="3">
    <source>
        <dbReference type="Proteomes" id="UP001283361"/>
    </source>
</evidence>